<dbReference type="AlphaFoldDB" id="A0A7I7PIH5"/>
<dbReference type="Proteomes" id="UP000466894">
    <property type="component" value="Chromosome"/>
</dbReference>
<gene>
    <name evidence="1" type="ORF">MNVI_36800</name>
</gene>
<accession>A0A7I7PIH5</accession>
<proteinExistence type="predicted"/>
<name>A0A7I7PIH5_9MYCO</name>
<evidence type="ECO:0000313" key="2">
    <source>
        <dbReference type="Proteomes" id="UP000466894"/>
    </source>
</evidence>
<evidence type="ECO:0000313" key="1">
    <source>
        <dbReference type="EMBL" id="BBY08362.1"/>
    </source>
</evidence>
<reference evidence="1 2" key="1">
    <citation type="journal article" date="2019" name="Emerg. Microbes Infect.">
        <title>Comprehensive subspecies identification of 175 nontuberculous mycobacteria species based on 7547 genomic profiles.</title>
        <authorList>
            <person name="Matsumoto Y."/>
            <person name="Kinjo T."/>
            <person name="Motooka D."/>
            <person name="Nabeya D."/>
            <person name="Jung N."/>
            <person name="Uechi K."/>
            <person name="Horii T."/>
            <person name="Iida T."/>
            <person name="Fujita J."/>
            <person name="Nakamura S."/>
        </authorList>
    </citation>
    <scope>NUCLEOTIDE SEQUENCE [LARGE SCALE GENOMIC DNA]</scope>
    <source>
        <strain evidence="1 2">JCM 16367</strain>
    </source>
</reference>
<sequence length="74" mass="8160">MDSASCERCNYVKESPGWHVSTRLDENGWHTAEFTTPTGMHYHSTAPPLPGAFMVMVSEVETRIGIALTQLHAA</sequence>
<dbReference type="KEGG" id="mnv:MNVI_36800"/>
<organism evidence="1 2">
    <name type="scientific">Mycobacterium noviomagense</name>
    <dbReference type="NCBI Taxonomy" id="459858"/>
    <lineage>
        <taxon>Bacteria</taxon>
        <taxon>Bacillati</taxon>
        <taxon>Actinomycetota</taxon>
        <taxon>Actinomycetes</taxon>
        <taxon>Mycobacteriales</taxon>
        <taxon>Mycobacteriaceae</taxon>
        <taxon>Mycobacterium</taxon>
    </lineage>
</organism>
<protein>
    <submittedName>
        <fullName evidence="1">Uncharacterized protein</fullName>
    </submittedName>
</protein>
<dbReference type="EMBL" id="AP022583">
    <property type="protein sequence ID" value="BBY08362.1"/>
    <property type="molecule type" value="Genomic_DNA"/>
</dbReference>